<dbReference type="PROSITE" id="PS50979">
    <property type="entry name" value="BC"/>
    <property type="match status" value="1"/>
</dbReference>
<reference evidence="6" key="1">
    <citation type="submission" date="2019-09" db="EMBL/GenBank/DDBJ databases">
        <authorList>
            <person name="Zhang L."/>
        </authorList>
    </citation>
    <scope>NUCLEOTIDE SEQUENCE</scope>
</reference>
<protein>
    <recommendedName>
        <fullName evidence="5">Biotin carboxylation domain-containing protein</fullName>
    </recommendedName>
</protein>
<keyword evidence="4" id="KW-0092">Biotin</keyword>
<evidence type="ECO:0000256" key="4">
    <source>
        <dbReference type="ARBA" id="ARBA00023267"/>
    </source>
</evidence>
<dbReference type="InterPro" id="IPR050856">
    <property type="entry name" value="Biotin_carboxylase_complex"/>
</dbReference>
<dbReference type="PANTHER" id="PTHR18866">
    <property type="entry name" value="CARBOXYLASE:PYRUVATE/ACETYL-COA/PROPIONYL-COA CARBOXYLASE"/>
    <property type="match status" value="1"/>
</dbReference>
<dbReference type="PANTHER" id="PTHR18866:SF33">
    <property type="entry name" value="METHYLCROTONOYL-COA CARBOXYLASE SUBUNIT ALPHA, MITOCHONDRIAL-RELATED"/>
    <property type="match status" value="1"/>
</dbReference>
<dbReference type="InterPro" id="IPR005482">
    <property type="entry name" value="Biotin_COase_C"/>
</dbReference>
<evidence type="ECO:0000313" key="6">
    <source>
        <dbReference type="EMBL" id="VVW89441.1"/>
    </source>
</evidence>
<organism evidence="6">
    <name type="scientific">Nymphaea colorata</name>
    <name type="common">pocket water lily</name>
    <dbReference type="NCBI Taxonomy" id="210225"/>
    <lineage>
        <taxon>Eukaryota</taxon>
        <taxon>Viridiplantae</taxon>
        <taxon>Streptophyta</taxon>
        <taxon>Embryophyta</taxon>
        <taxon>Tracheophyta</taxon>
        <taxon>Spermatophyta</taxon>
        <taxon>Magnoliopsida</taxon>
        <taxon>Nymphaeales</taxon>
        <taxon>Nymphaeaceae</taxon>
        <taxon>Nymphaea</taxon>
    </lineage>
</organism>
<dbReference type="AlphaFoldDB" id="A0A5K1HJK2"/>
<keyword evidence="3" id="KW-0067">ATP-binding</keyword>
<evidence type="ECO:0000259" key="5">
    <source>
        <dbReference type="PROSITE" id="PS50979"/>
    </source>
</evidence>
<dbReference type="InterPro" id="IPR011054">
    <property type="entry name" value="Rudment_hybrid_motif"/>
</dbReference>
<dbReference type="GO" id="GO:0016874">
    <property type="term" value="F:ligase activity"/>
    <property type="evidence" value="ECO:0007669"/>
    <property type="project" value="UniProtKB-KW"/>
</dbReference>
<keyword evidence="2" id="KW-0547">Nucleotide-binding</keyword>
<evidence type="ECO:0000256" key="1">
    <source>
        <dbReference type="ARBA" id="ARBA00022598"/>
    </source>
</evidence>
<dbReference type="InterPro" id="IPR011764">
    <property type="entry name" value="Biotin_carboxylation_dom"/>
</dbReference>
<name>A0A5K1HJK2_9MAGN</name>
<dbReference type="Pfam" id="PF02785">
    <property type="entry name" value="Biotin_carb_C"/>
    <property type="match status" value="1"/>
</dbReference>
<sequence length="137" mass="15311">MLVASGFPLPKKQSEINKKGSAIEVRIYAEDPFNGFLPGNGKLKYLREPAENEGVRIETGVRDKDVISTFYDPMIAKLITYSATRSESIDLMRQALKDYRIVGLNNNLKFLKRVFDTLSSTRGTMTPASSSRTSILC</sequence>
<dbReference type="Gene3D" id="3.30.470.20">
    <property type="entry name" value="ATP-grasp fold, B domain"/>
    <property type="match status" value="1"/>
</dbReference>
<dbReference type="GO" id="GO:0005524">
    <property type="term" value="F:ATP binding"/>
    <property type="evidence" value="ECO:0007669"/>
    <property type="project" value="UniProtKB-KW"/>
</dbReference>
<dbReference type="EMBL" id="LR722206">
    <property type="protein sequence ID" value="VVW89441.1"/>
    <property type="molecule type" value="Genomic_DNA"/>
</dbReference>
<proteinExistence type="predicted"/>
<feature type="domain" description="Biotin carboxylation" evidence="5">
    <location>
        <begin position="1"/>
        <end position="135"/>
    </location>
</feature>
<evidence type="ECO:0000256" key="3">
    <source>
        <dbReference type="ARBA" id="ARBA00022840"/>
    </source>
</evidence>
<evidence type="ECO:0000256" key="2">
    <source>
        <dbReference type="ARBA" id="ARBA00022741"/>
    </source>
</evidence>
<accession>A0A5K1HJK2</accession>
<dbReference type="SMART" id="SM00878">
    <property type="entry name" value="Biotin_carb_C"/>
    <property type="match status" value="1"/>
</dbReference>
<dbReference type="SUPFAM" id="SSF51246">
    <property type="entry name" value="Rudiment single hybrid motif"/>
    <property type="match status" value="1"/>
</dbReference>
<gene>
    <name evidence="6" type="ORF">NYM_LOCUS30388</name>
</gene>
<keyword evidence="1" id="KW-0436">Ligase</keyword>